<accession>A0A1T5DXZ1</accession>
<dbReference type="EMBL" id="FUYQ01000022">
    <property type="protein sequence ID" value="SKB76439.1"/>
    <property type="molecule type" value="Genomic_DNA"/>
</dbReference>
<protein>
    <submittedName>
        <fullName evidence="5">Transcriptional regulatory protein, C terminal</fullName>
    </submittedName>
</protein>
<dbReference type="Gene3D" id="1.10.10.10">
    <property type="entry name" value="Winged helix-like DNA-binding domain superfamily/Winged helix DNA-binding domain"/>
    <property type="match status" value="1"/>
</dbReference>
<dbReference type="GO" id="GO:0003677">
    <property type="term" value="F:DNA binding"/>
    <property type="evidence" value="ECO:0007669"/>
    <property type="project" value="UniProtKB-UniRule"/>
</dbReference>
<keyword evidence="1 2" id="KW-0238">DNA-binding</keyword>
<keyword evidence="3" id="KW-1133">Transmembrane helix</keyword>
<name>A0A1T5DXZ1_9BACT</name>
<keyword evidence="3" id="KW-0472">Membrane</keyword>
<feature type="transmembrane region" description="Helical" evidence="3">
    <location>
        <begin position="198"/>
        <end position="219"/>
    </location>
</feature>
<dbReference type="InterPro" id="IPR001867">
    <property type="entry name" value="OmpR/PhoB-type_DNA-bd"/>
</dbReference>
<keyword evidence="6" id="KW-1185">Reference proteome</keyword>
<dbReference type="CDD" id="cd00383">
    <property type="entry name" value="trans_reg_C"/>
    <property type="match status" value="1"/>
</dbReference>
<evidence type="ECO:0000256" key="2">
    <source>
        <dbReference type="PROSITE-ProRule" id="PRU01091"/>
    </source>
</evidence>
<evidence type="ECO:0000313" key="5">
    <source>
        <dbReference type="EMBL" id="SKB76439.1"/>
    </source>
</evidence>
<feature type="transmembrane region" description="Helical" evidence="3">
    <location>
        <begin position="12"/>
        <end position="30"/>
    </location>
</feature>
<organism evidence="5 6">
    <name type="scientific">Parabacteroides chartae</name>
    <dbReference type="NCBI Taxonomy" id="1037355"/>
    <lineage>
        <taxon>Bacteria</taxon>
        <taxon>Pseudomonadati</taxon>
        <taxon>Bacteroidota</taxon>
        <taxon>Bacteroidia</taxon>
        <taxon>Bacteroidales</taxon>
        <taxon>Tannerellaceae</taxon>
        <taxon>Parabacteroides</taxon>
    </lineage>
</organism>
<keyword evidence="3" id="KW-0812">Transmembrane</keyword>
<proteinExistence type="predicted"/>
<dbReference type="GO" id="GO:0006355">
    <property type="term" value="P:regulation of DNA-templated transcription"/>
    <property type="evidence" value="ECO:0007669"/>
    <property type="project" value="InterPro"/>
</dbReference>
<dbReference type="SUPFAM" id="SSF46894">
    <property type="entry name" value="C-terminal effector domain of the bipartite response regulators"/>
    <property type="match status" value="1"/>
</dbReference>
<evidence type="ECO:0000256" key="3">
    <source>
        <dbReference type="SAM" id="Phobius"/>
    </source>
</evidence>
<dbReference type="PROSITE" id="PS51755">
    <property type="entry name" value="OMPR_PHOB"/>
    <property type="match status" value="1"/>
</dbReference>
<evidence type="ECO:0000256" key="1">
    <source>
        <dbReference type="ARBA" id="ARBA00023125"/>
    </source>
</evidence>
<dbReference type="Pfam" id="PF00486">
    <property type="entry name" value="Trans_reg_C"/>
    <property type="match status" value="1"/>
</dbReference>
<dbReference type="AlphaFoldDB" id="A0A1T5DXZ1"/>
<dbReference type="InterPro" id="IPR036388">
    <property type="entry name" value="WH-like_DNA-bd_sf"/>
</dbReference>
<dbReference type="GO" id="GO:0000160">
    <property type="term" value="P:phosphorelay signal transduction system"/>
    <property type="evidence" value="ECO:0007669"/>
    <property type="project" value="InterPro"/>
</dbReference>
<sequence length="350" mass="40130">MLTPMIKKTIILLFILITSLICWHFILLNYKKVVEANREKVVEAFNRSIETDWKSRLKQLNIPYVILSNQKGDSEYATIQEEGKPTIRIKKTERMKKLSNSEKMNNSFQTFLYSTNPIKIETLDSIFHKELSAEIPDVKTAILYIDNMNKDTLYSRKDTLNGISVISTKRYDYGILNEISLKASTELPVLYILFNESIALLTIISIWLILIIPSIIILVKDIKRKATQLCSPAVNTCNGSSHCITINNELILDTSLCQLVGNNKSVPLTKQSIQLLALLLNSPDYFLSYQEIINQLWGPIENKGQERLTQSIKRLRESLEEFPEIIIENLRGAGYQLKIDNKDNNSKNKD</sequence>
<reference evidence="6" key="1">
    <citation type="submission" date="2017-02" db="EMBL/GenBank/DDBJ databases">
        <authorList>
            <person name="Varghese N."/>
            <person name="Submissions S."/>
        </authorList>
    </citation>
    <scope>NUCLEOTIDE SEQUENCE [LARGE SCALE GENOMIC DNA]</scope>
    <source>
        <strain evidence="6">DSM 24967</strain>
    </source>
</reference>
<gene>
    <name evidence="5" type="ORF">SAMN05660349_02683</name>
</gene>
<feature type="domain" description="OmpR/PhoB-type" evidence="4">
    <location>
        <begin position="241"/>
        <end position="339"/>
    </location>
</feature>
<dbReference type="Proteomes" id="UP000190852">
    <property type="component" value="Unassembled WGS sequence"/>
</dbReference>
<dbReference type="SMART" id="SM00862">
    <property type="entry name" value="Trans_reg_C"/>
    <property type="match status" value="1"/>
</dbReference>
<dbReference type="InterPro" id="IPR016032">
    <property type="entry name" value="Sig_transdc_resp-reg_C-effctor"/>
</dbReference>
<dbReference type="RefSeq" id="WP_079684102.1">
    <property type="nucleotide sequence ID" value="NZ_FUYQ01000022.1"/>
</dbReference>
<evidence type="ECO:0000259" key="4">
    <source>
        <dbReference type="PROSITE" id="PS51755"/>
    </source>
</evidence>
<evidence type="ECO:0000313" key="6">
    <source>
        <dbReference type="Proteomes" id="UP000190852"/>
    </source>
</evidence>
<feature type="DNA-binding region" description="OmpR/PhoB-type" evidence="2">
    <location>
        <begin position="241"/>
        <end position="339"/>
    </location>
</feature>